<sequence>MKNQNNIQWLSLVASVGIGAATYSMMTGQSNQLTSMVQGAAKMAGGNQQNS</sequence>
<dbReference type="EMBL" id="JBHSZV010000014">
    <property type="protein sequence ID" value="MFC7061505.1"/>
    <property type="molecule type" value="Genomic_DNA"/>
</dbReference>
<dbReference type="Proteomes" id="UP001596410">
    <property type="component" value="Unassembled WGS sequence"/>
</dbReference>
<feature type="transmembrane region" description="Helical" evidence="1">
    <location>
        <begin position="6"/>
        <end position="26"/>
    </location>
</feature>
<organism evidence="2 3">
    <name type="scientific">Halobacillus seohaensis</name>
    <dbReference type="NCBI Taxonomy" id="447421"/>
    <lineage>
        <taxon>Bacteria</taxon>
        <taxon>Bacillati</taxon>
        <taxon>Bacillota</taxon>
        <taxon>Bacilli</taxon>
        <taxon>Bacillales</taxon>
        <taxon>Bacillaceae</taxon>
        <taxon>Halobacillus</taxon>
    </lineage>
</organism>
<protein>
    <recommendedName>
        <fullName evidence="4">TMhelix containing protein</fullName>
    </recommendedName>
</protein>
<dbReference type="RefSeq" id="WP_204707452.1">
    <property type="nucleotide sequence ID" value="NZ_JBHSZV010000014.1"/>
</dbReference>
<evidence type="ECO:0008006" key="4">
    <source>
        <dbReference type="Google" id="ProtNLM"/>
    </source>
</evidence>
<evidence type="ECO:0000313" key="2">
    <source>
        <dbReference type="EMBL" id="MFC7061505.1"/>
    </source>
</evidence>
<comment type="caution">
    <text evidence="2">The sequence shown here is derived from an EMBL/GenBank/DDBJ whole genome shotgun (WGS) entry which is preliminary data.</text>
</comment>
<keyword evidence="3" id="KW-1185">Reference proteome</keyword>
<name>A0ABW2EKW1_9BACI</name>
<reference evidence="3" key="1">
    <citation type="journal article" date="2019" name="Int. J. Syst. Evol. Microbiol.">
        <title>The Global Catalogue of Microorganisms (GCM) 10K type strain sequencing project: providing services to taxonomists for standard genome sequencing and annotation.</title>
        <authorList>
            <consortium name="The Broad Institute Genomics Platform"/>
            <consortium name="The Broad Institute Genome Sequencing Center for Infectious Disease"/>
            <person name="Wu L."/>
            <person name="Ma J."/>
        </authorList>
    </citation>
    <scope>NUCLEOTIDE SEQUENCE [LARGE SCALE GENOMIC DNA]</scope>
    <source>
        <strain evidence="3">CGMCC 4.1621</strain>
    </source>
</reference>
<accession>A0ABW2EKW1</accession>
<gene>
    <name evidence="2" type="ORF">ACFQIC_06475</name>
</gene>
<keyword evidence="1" id="KW-1133">Transmembrane helix</keyword>
<keyword evidence="1" id="KW-0812">Transmembrane</keyword>
<evidence type="ECO:0000313" key="3">
    <source>
        <dbReference type="Proteomes" id="UP001596410"/>
    </source>
</evidence>
<evidence type="ECO:0000256" key="1">
    <source>
        <dbReference type="SAM" id="Phobius"/>
    </source>
</evidence>
<proteinExistence type="predicted"/>
<keyword evidence="1" id="KW-0472">Membrane</keyword>